<keyword evidence="4" id="KW-1185">Reference proteome</keyword>
<evidence type="ECO:0000256" key="1">
    <source>
        <dbReference type="ARBA" id="ARBA00022450"/>
    </source>
</evidence>
<dbReference type="Pfam" id="PF23562">
    <property type="entry name" value="AMP-binding_C_3"/>
    <property type="match status" value="1"/>
</dbReference>
<gene>
    <name evidence="3" type="ORF">BCR38DRAFT_480371</name>
</gene>
<accession>A0A1Y2EKR2</accession>
<dbReference type="OrthoDB" id="429813at2759"/>
<dbReference type="STRING" id="1141098.A0A1Y2EKR2"/>
<dbReference type="InterPro" id="IPR051414">
    <property type="entry name" value="Adenylate-forming_Reductase"/>
</dbReference>
<reference evidence="3 4" key="1">
    <citation type="submission" date="2016-07" db="EMBL/GenBank/DDBJ databases">
        <title>Pervasive Adenine N6-methylation of Active Genes in Fungi.</title>
        <authorList>
            <consortium name="DOE Joint Genome Institute"/>
            <person name="Mondo S.J."/>
            <person name="Dannebaum R.O."/>
            <person name="Kuo R.C."/>
            <person name="Labutti K."/>
            <person name="Haridas S."/>
            <person name="Kuo A."/>
            <person name="Salamov A."/>
            <person name="Ahrendt S.R."/>
            <person name="Lipzen A."/>
            <person name="Sullivan W."/>
            <person name="Andreopoulos W.B."/>
            <person name="Clum A."/>
            <person name="Lindquist E."/>
            <person name="Daum C."/>
            <person name="Ramamoorthy G.K."/>
            <person name="Gryganskyi A."/>
            <person name="Culley D."/>
            <person name="Magnuson J.K."/>
            <person name="James T.Y."/>
            <person name="O'Malley M.A."/>
            <person name="Stajich J.E."/>
            <person name="Spatafora J.W."/>
            <person name="Visel A."/>
            <person name="Grigoriev I.V."/>
        </authorList>
    </citation>
    <scope>NUCLEOTIDE SEQUENCE [LARGE SCALE GENOMIC DNA]</scope>
    <source>
        <strain evidence="3 4">CBS 129021</strain>
    </source>
</reference>
<dbReference type="PANTHER" id="PTHR43439:SF2">
    <property type="entry name" value="ENZYME, PUTATIVE (JCVI)-RELATED"/>
    <property type="match status" value="1"/>
</dbReference>
<dbReference type="Proteomes" id="UP000193689">
    <property type="component" value="Unassembled WGS sequence"/>
</dbReference>
<dbReference type="RefSeq" id="XP_040721486.1">
    <property type="nucleotide sequence ID" value="XM_040863266.1"/>
</dbReference>
<evidence type="ECO:0000313" key="4">
    <source>
        <dbReference type="Proteomes" id="UP000193689"/>
    </source>
</evidence>
<keyword evidence="1" id="KW-0596">Phosphopantetheine</keyword>
<protein>
    <submittedName>
        <fullName evidence="3">Uncharacterized protein</fullName>
    </submittedName>
</protein>
<comment type="caution">
    <text evidence="3">The sequence shown here is derived from an EMBL/GenBank/DDBJ whole genome shotgun (WGS) entry which is preliminary data.</text>
</comment>
<dbReference type="EMBL" id="MCFJ01000001">
    <property type="protein sequence ID" value="ORY71894.1"/>
    <property type="molecule type" value="Genomic_DNA"/>
</dbReference>
<dbReference type="InParanoid" id="A0A1Y2EKR2"/>
<dbReference type="AlphaFoldDB" id="A0A1Y2EKR2"/>
<name>A0A1Y2EKR2_9PEZI</name>
<sequence length="441" mass="50297">MVLVAAQKSQRLMVIADLNRLTHAALLILVENTKRLQWLGGSPAQTALGEPLTSERPGTTLSTLPPLSHWLEDVEVPEYPFDNTWEEAQKSPVLVIHSSGITGIPRPLRYTLDMTATFNLMRRFPDRTHENPNLQFDHLFDSRAFWTAPPQCIPIWPPSHEGTPTPTAVIEEVLDKTNPDGAFYAPSTLRGLCLKDRSLKTLKKHHKYLLCTEIHLVTIVGSTETSWWPLQKLDDRRDWRYYRIDPRLGHHLEPFDNGGAGDDLYELVIHRNPAWRRFQGAFIMWPNLDVYHTQDLYSPHPTKPDLVWYRGRKDDLVKLVWLTKVWAHDIESALVTYPKIEAAMVGGEGKEKPFVIVQACQDAGVKGLDADELWDVVKGLNEKMSAEVHILRENVILADQEKPLKKLAKGTLDRRGILADYNDEVEKLYAGTMVMDRDSKV</sequence>
<organism evidence="3 4">
    <name type="scientific">Pseudomassariella vexata</name>
    <dbReference type="NCBI Taxonomy" id="1141098"/>
    <lineage>
        <taxon>Eukaryota</taxon>
        <taxon>Fungi</taxon>
        <taxon>Dikarya</taxon>
        <taxon>Ascomycota</taxon>
        <taxon>Pezizomycotina</taxon>
        <taxon>Sordariomycetes</taxon>
        <taxon>Xylariomycetidae</taxon>
        <taxon>Amphisphaeriales</taxon>
        <taxon>Pseudomassariaceae</taxon>
        <taxon>Pseudomassariella</taxon>
    </lineage>
</organism>
<dbReference type="SUPFAM" id="SSF56801">
    <property type="entry name" value="Acetyl-CoA synthetase-like"/>
    <property type="match status" value="1"/>
</dbReference>
<proteinExistence type="predicted"/>
<evidence type="ECO:0000313" key="3">
    <source>
        <dbReference type="EMBL" id="ORY71894.1"/>
    </source>
</evidence>
<keyword evidence="2" id="KW-0597">Phosphoprotein</keyword>
<dbReference type="GeneID" id="63779478"/>
<dbReference type="PANTHER" id="PTHR43439">
    <property type="entry name" value="PHENYLACETATE-COENZYME A LIGASE"/>
    <property type="match status" value="1"/>
</dbReference>
<evidence type="ECO:0000256" key="2">
    <source>
        <dbReference type="ARBA" id="ARBA00022553"/>
    </source>
</evidence>